<evidence type="ECO:0000256" key="3">
    <source>
        <dbReference type="ARBA" id="ARBA00023015"/>
    </source>
</evidence>
<dbReference type="PANTHER" id="PTHR47999:SF96">
    <property type="entry name" value="TRANSCRIPTION REPRESSOR MYB6-LIKE"/>
    <property type="match status" value="1"/>
</dbReference>
<feature type="compositionally biased region" description="Polar residues" evidence="7">
    <location>
        <begin position="170"/>
        <end position="198"/>
    </location>
</feature>
<sequence>MGRSPMCSKVGLGLNKGAWTVEEDNLLIKYFQTHDEGGGWKSVPKKAGLKRCGKSCRLRWMNYLRPNIKRGNISPDEEDLIIRLHGLLGNRWALIAGRIPGRTDNEIKNYWYTTLSKRVALKGNEAKEHKTYPMKRSRGHSACKQLIMPDSNTKMQDLLSASPTRKELEVSTNQSLSESVVSNTDDVRTDSNVQSGSPGLQEIRASRIFLPSFRGNQVSSHSELMAPANPMIESNIDRKLFSLVDDYLSVSTELSLGFSGMNCSVSKFSTNSHNLYLMGSSLSNTDHHMPCGDQSVCRDQYRWMNT</sequence>
<evidence type="ECO:0000256" key="2">
    <source>
        <dbReference type="ARBA" id="ARBA00022737"/>
    </source>
</evidence>
<feature type="domain" description="Myb-like" evidence="8">
    <location>
        <begin position="65"/>
        <end position="115"/>
    </location>
</feature>
<dbReference type="SUPFAM" id="SSF46689">
    <property type="entry name" value="Homeodomain-like"/>
    <property type="match status" value="1"/>
</dbReference>
<dbReference type="CDD" id="cd00167">
    <property type="entry name" value="SANT"/>
    <property type="match status" value="2"/>
</dbReference>
<keyword evidence="2" id="KW-0677">Repeat</keyword>
<evidence type="ECO:0000313" key="10">
    <source>
        <dbReference type="EMBL" id="AWI63367.1"/>
    </source>
</evidence>
<keyword evidence="4" id="KW-0238">DNA-binding</keyword>
<dbReference type="Pfam" id="PF00249">
    <property type="entry name" value="Myb_DNA-binding"/>
    <property type="match status" value="2"/>
</dbReference>
<proteinExistence type="evidence at transcript level"/>
<dbReference type="GO" id="GO:0003677">
    <property type="term" value="F:DNA binding"/>
    <property type="evidence" value="ECO:0007669"/>
    <property type="project" value="UniProtKB-KW"/>
</dbReference>
<reference evidence="10" key="1">
    <citation type="submission" date="2018-03" db="EMBL/GenBank/DDBJ databases">
        <title>Characterization of a transcriptional repressor GbMYB2 involved in flavonoids accumulation in Ginkgo biloba L.</title>
        <authorList>
            <person name="Su X."/>
            <person name="Pang Y."/>
        </authorList>
    </citation>
    <scope>NUCLEOTIDE SEQUENCE</scope>
</reference>
<feature type="domain" description="Myb-like" evidence="8">
    <location>
        <begin position="11"/>
        <end position="64"/>
    </location>
</feature>
<organism evidence="10">
    <name type="scientific">Ginkgo biloba</name>
    <name type="common">Ginkgo</name>
    <name type="synonym">Maidenhair tree</name>
    <dbReference type="NCBI Taxonomy" id="3311"/>
    <lineage>
        <taxon>Eukaryota</taxon>
        <taxon>Viridiplantae</taxon>
        <taxon>Streptophyta</taxon>
        <taxon>Embryophyta</taxon>
        <taxon>Tracheophyta</taxon>
        <taxon>Spermatophyta</taxon>
        <taxon>Ginkgoidae</taxon>
        <taxon>Ginkgoales</taxon>
        <taxon>Ginkgoaceae</taxon>
        <taxon>Ginkgo</taxon>
    </lineage>
</organism>
<dbReference type="Gene3D" id="1.10.10.60">
    <property type="entry name" value="Homeodomain-like"/>
    <property type="match status" value="2"/>
</dbReference>
<dbReference type="PANTHER" id="PTHR47999">
    <property type="entry name" value="TRANSCRIPTION FACTOR MYB8-RELATED-RELATED"/>
    <property type="match status" value="1"/>
</dbReference>
<dbReference type="InterPro" id="IPR015495">
    <property type="entry name" value="Myb_TF_plants"/>
</dbReference>
<dbReference type="PROSITE" id="PS50090">
    <property type="entry name" value="MYB_LIKE"/>
    <property type="match status" value="2"/>
</dbReference>
<dbReference type="PROSITE" id="PS51294">
    <property type="entry name" value="HTH_MYB"/>
    <property type="match status" value="2"/>
</dbReference>
<evidence type="ECO:0000256" key="6">
    <source>
        <dbReference type="ARBA" id="ARBA00023242"/>
    </source>
</evidence>
<dbReference type="InterPro" id="IPR009057">
    <property type="entry name" value="Homeodomain-like_sf"/>
</dbReference>
<dbReference type="EMBL" id="MH136603">
    <property type="protein sequence ID" value="AWI63367.1"/>
    <property type="molecule type" value="mRNA"/>
</dbReference>
<evidence type="ECO:0000256" key="1">
    <source>
        <dbReference type="ARBA" id="ARBA00004123"/>
    </source>
</evidence>
<comment type="subcellular location">
    <subcellularLocation>
        <location evidence="1">Nucleus</location>
    </subcellularLocation>
</comment>
<dbReference type="SMART" id="SM00717">
    <property type="entry name" value="SANT"/>
    <property type="match status" value="2"/>
</dbReference>
<keyword evidence="6" id="KW-0539">Nucleus</keyword>
<evidence type="ECO:0000256" key="7">
    <source>
        <dbReference type="SAM" id="MobiDB-lite"/>
    </source>
</evidence>
<dbReference type="InterPro" id="IPR001005">
    <property type="entry name" value="SANT/Myb"/>
</dbReference>
<feature type="region of interest" description="Disordered" evidence="7">
    <location>
        <begin position="169"/>
        <end position="198"/>
    </location>
</feature>
<evidence type="ECO:0000256" key="5">
    <source>
        <dbReference type="ARBA" id="ARBA00023163"/>
    </source>
</evidence>
<dbReference type="GO" id="GO:0005634">
    <property type="term" value="C:nucleus"/>
    <property type="evidence" value="ECO:0007669"/>
    <property type="project" value="UniProtKB-SubCell"/>
</dbReference>
<dbReference type="InterPro" id="IPR017930">
    <property type="entry name" value="Myb_dom"/>
</dbReference>
<evidence type="ECO:0000259" key="8">
    <source>
        <dbReference type="PROSITE" id="PS50090"/>
    </source>
</evidence>
<feature type="domain" description="HTH myb-type" evidence="9">
    <location>
        <begin position="14"/>
        <end position="64"/>
    </location>
</feature>
<feature type="domain" description="HTH myb-type" evidence="9">
    <location>
        <begin position="65"/>
        <end position="119"/>
    </location>
</feature>
<accession>A0A5K6SD32</accession>
<dbReference type="AlphaFoldDB" id="A0A5K6SD32"/>
<keyword evidence="5" id="KW-0804">Transcription</keyword>
<protein>
    <submittedName>
        <fullName evidence="10">MYB2</fullName>
    </submittedName>
</protein>
<evidence type="ECO:0000259" key="9">
    <source>
        <dbReference type="PROSITE" id="PS51294"/>
    </source>
</evidence>
<dbReference type="FunFam" id="1.10.10.60:FF:000015">
    <property type="entry name" value="Transcription factor RAX3"/>
    <property type="match status" value="1"/>
</dbReference>
<keyword evidence="3" id="KW-0805">Transcription regulation</keyword>
<name>A0A5K6SD32_GINBI</name>
<evidence type="ECO:0000256" key="4">
    <source>
        <dbReference type="ARBA" id="ARBA00023125"/>
    </source>
</evidence>